<dbReference type="CDD" id="cd00885">
    <property type="entry name" value="cinA"/>
    <property type="match status" value="1"/>
</dbReference>
<dbReference type="InterPro" id="IPR056596">
    <property type="entry name" value="FLAD1_M"/>
</dbReference>
<protein>
    <submittedName>
        <fullName evidence="2">MoaB/Mog domain-containing protein</fullName>
    </submittedName>
</protein>
<comment type="caution">
    <text evidence="2">The sequence shown here is derived from an EMBL/GenBank/DDBJ whole genome shotgun (WGS) entry which is preliminary data.</text>
</comment>
<dbReference type="SUPFAM" id="SSF53218">
    <property type="entry name" value="Molybdenum cofactor biosynthesis proteins"/>
    <property type="match status" value="1"/>
</dbReference>
<dbReference type="PANTHER" id="PTHR47675:SF1">
    <property type="entry name" value="MOLYBDOPTERIN BINDING DOMAIN PROTEIN (AFU_ORTHOLOGUE AFUA_5G11210)"/>
    <property type="match status" value="1"/>
</dbReference>
<evidence type="ECO:0000259" key="1">
    <source>
        <dbReference type="SMART" id="SM00852"/>
    </source>
</evidence>
<dbReference type="Gene3D" id="3.40.980.10">
    <property type="entry name" value="MoaB/Mog-like domain"/>
    <property type="match status" value="1"/>
</dbReference>
<name>A0ABR3B095_PHYBL</name>
<proteinExistence type="predicted"/>
<keyword evidence="3" id="KW-1185">Reference proteome</keyword>
<dbReference type="Pfam" id="PF24102">
    <property type="entry name" value="FLAD1_M"/>
    <property type="match status" value="1"/>
</dbReference>
<dbReference type="PANTHER" id="PTHR47675">
    <property type="entry name" value="MOLYBDOPTERIN BINDING DOMAIN PROTEIN (AFU_ORTHOLOGUE AFUA_5G11210)"/>
    <property type="match status" value="1"/>
</dbReference>
<evidence type="ECO:0000313" key="3">
    <source>
        <dbReference type="Proteomes" id="UP001448207"/>
    </source>
</evidence>
<dbReference type="InterPro" id="IPR001453">
    <property type="entry name" value="MoaB/Mog_dom"/>
</dbReference>
<feature type="domain" description="MoaB/Mog" evidence="1">
    <location>
        <begin position="6"/>
        <end position="170"/>
    </location>
</feature>
<dbReference type="Proteomes" id="UP001448207">
    <property type="component" value="Unassembled WGS sequence"/>
</dbReference>
<sequence length="253" mass="28122">MTITAACCLIGDEILSGKTRDLNSYCLANFLFDLGISLKRIDVVADDDEAIGESVRRLAKDHTLVFTSGGIGPTHDDITYAAVAKAFDLSLEIDNETKQRLTDVATKRQKALTDAHLRMALFPYPAVLVREDPSLLIPVVVVVGQIYILPGIPQLFQRLLYSLKPYFARLIISQGQSLKGFVRREIITYQPETQLAAYLTGLQAEYPKDQLLIGSYPELNGKVVVSVVGKDKVEVDRVADRVELEFKEIKSHL</sequence>
<dbReference type="InterPro" id="IPR036425">
    <property type="entry name" value="MoaB/Mog-like_dom_sf"/>
</dbReference>
<gene>
    <name evidence="2" type="ORF">J3Q64DRAFT_1108161</name>
</gene>
<dbReference type="SMART" id="SM00852">
    <property type="entry name" value="MoCF_biosynth"/>
    <property type="match status" value="1"/>
</dbReference>
<dbReference type="Pfam" id="PF00994">
    <property type="entry name" value="MoCF_biosynth"/>
    <property type="match status" value="1"/>
</dbReference>
<reference evidence="2 3" key="1">
    <citation type="submission" date="2024-04" db="EMBL/GenBank/DDBJ databases">
        <title>Symmetric and asymmetric DNA N6-adenine methylation regulates different biological responses in Mucorales.</title>
        <authorList>
            <consortium name="Lawrence Berkeley National Laboratory"/>
            <person name="Lax C."/>
            <person name="Mondo S.J."/>
            <person name="Osorio-Concepcion M."/>
            <person name="Muszewska A."/>
            <person name="Corrochano-Luque M."/>
            <person name="Gutierrez G."/>
            <person name="Riley R."/>
            <person name="Lipzen A."/>
            <person name="Guo J."/>
            <person name="Hundley H."/>
            <person name="Amirebrahimi M."/>
            <person name="Ng V."/>
            <person name="Lorenzo-Gutierrez D."/>
            <person name="Binder U."/>
            <person name="Yang J."/>
            <person name="Song Y."/>
            <person name="Canovas D."/>
            <person name="Navarro E."/>
            <person name="Freitag M."/>
            <person name="Gabaldon T."/>
            <person name="Grigoriev I.V."/>
            <person name="Corrochano L.M."/>
            <person name="Nicolas F.E."/>
            <person name="Garre V."/>
        </authorList>
    </citation>
    <scope>NUCLEOTIDE SEQUENCE [LARGE SCALE GENOMIC DNA]</scope>
    <source>
        <strain evidence="2 3">L51</strain>
    </source>
</reference>
<organism evidence="2 3">
    <name type="scientific">Phycomyces blakesleeanus</name>
    <dbReference type="NCBI Taxonomy" id="4837"/>
    <lineage>
        <taxon>Eukaryota</taxon>
        <taxon>Fungi</taxon>
        <taxon>Fungi incertae sedis</taxon>
        <taxon>Mucoromycota</taxon>
        <taxon>Mucoromycotina</taxon>
        <taxon>Mucoromycetes</taxon>
        <taxon>Mucorales</taxon>
        <taxon>Phycomycetaceae</taxon>
        <taxon>Phycomyces</taxon>
    </lineage>
</organism>
<evidence type="ECO:0000313" key="2">
    <source>
        <dbReference type="EMBL" id="KAL0085703.1"/>
    </source>
</evidence>
<dbReference type="EMBL" id="JBCLYO010000010">
    <property type="protein sequence ID" value="KAL0085703.1"/>
    <property type="molecule type" value="Genomic_DNA"/>
</dbReference>
<accession>A0ABR3B095</accession>